<protein>
    <recommendedName>
        <fullName evidence="2">FtsX extracellular domain-containing protein</fullName>
    </recommendedName>
</protein>
<keyword evidence="1" id="KW-1133">Transmembrane helix</keyword>
<keyword evidence="1" id="KW-0472">Membrane</keyword>
<gene>
    <name evidence="3" type="ORF">FRC98_11660</name>
</gene>
<name>A0A5C6XCI9_9DELT</name>
<keyword evidence="1" id="KW-0812">Transmembrane</keyword>
<dbReference type="PANTHER" id="PTHR47755">
    <property type="entry name" value="CELL DIVISION PROTEIN FTSX"/>
    <property type="match status" value="1"/>
</dbReference>
<proteinExistence type="predicted"/>
<dbReference type="OrthoDB" id="5518954at2"/>
<accession>A0A5C6XCI9</accession>
<dbReference type="RefSeq" id="WP_146981603.1">
    <property type="nucleotide sequence ID" value="NZ_VOSM01000005.1"/>
</dbReference>
<feature type="domain" description="FtsX extracellular" evidence="2">
    <location>
        <begin position="55"/>
        <end position="139"/>
    </location>
</feature>
<dbReference type="GO" id="GO:0016020">
    <property type="term" value="C:membrane"/>
    <property type="evidence" value="ECO:0007669"/>
    <property type="project" value="InterPro"/>
</dbReference>
<evidence type="ECO:0000313" key="4">
    <source>
        <dbReference type="Proteomes" id="UP000321412"/>
    </source>
</evidence>
<feature type="transmembrane region" description="Helical" evidence="1">
    <location>
        <begin position="257"/>
        <end position="281"/>
    </location>
</feature>
<keyword evidence="4" id="KW-1185">Reference proteome</keyword>
<evidence type="ECO:0000259" key="2">
    <source>
        <dbReference type="Pfam" id="PF18075"/>
    </source>
</evidence>
<dbReference type="Pfam" id="PF18075">
    <property type="entry name" value="FtsX_ECD"/>
    <property type="match status" value="1"/>
</dbReference>
<feature type="transmembrane region" description="Helical" evidence="1">
    <location>
        <begin position="220"/>
        <end position="245"/>
    </location>
</feature>
<feature type="transmembrane region" description="Helical" evidence="1">
    <location>
        <begin position="166"/>
        <end position="188"/>
    </location>
</feature>
<evidence type="ECO:0000313" key="3">
    <source>
        <dbReference type="EMBL" id="TXD36489.1"/>
    </source>
</evidence>
<dbReference type="Proteomes" id="UP000321412">
    <property type="component" value="Unassembled WGS sequence"/>
</dbReference>
<dbReference type="GO" id="GO:0032153">
    <property type="term" value="C:cell division site"/>
    <property type="evidence" value="ECO:0007669"/>
    <property type="project" value="TreeGrafter"/>
</dbReference>
<dbReference type="GO" id="GO:0051301">
    <property type="term" value="P:cell division"/>
    <property type="evidence" value="ECO:0007669"/>
    <property type="project" value="InterPro"/>
</dbReference>
<organism evidence="3 4">
    <name type="scientific">Lujinxingia vulgaris</name>
    <dbReference type="NCBI Taxonomy" id="2600176"/>
    <lineage>
        <taxon>Bacteria</taxon>
        <taxon>Deltaproteobacteria</taxon>
        <taxon>Bradymonadales</taxon>
        <taxon>Lujinxingiaceae</taxon>
        <taxon>Lujinxingia</taxon>
    </lineage>
</organism>
<dbReference type="EMBL" id="VOSM01000005">
    <property type="protein sequence ID" value="TXD36489.1"/>
    <property type="molecule type" value="Genomic_DNA"/>
</dbReference>
<dbReference type="PANTHER" id="PTHR47755:SF1">
    <property type="entry name" value="CELL DIVISION PROTEIN FTSX"/>
    <property type="match status" value="1"/>
</dbReference>
<sequence>MLRSPLVALSKRRTWTACVLLGLAAILSLGGVLALGSWQLERAQQSAATQYWPAIYVEGQPESAQLDALIAEVEGWSRVAQVHRRSPDENMELLRERLGDEDVRQMGLDASLLPVVLEVEPSALGQSSEALAAQVAALEVRDEVVAVDLPESQALEAMAAWRAIRVGVWVGWALALLGALMGLGGLLWRLREEERAEQAMLEQFGASRVALGRATLVRGLVLGAAAGALAAPATLLTLSALSAALQPLLVDATLSAAAAVPVMVAQICGGALLGALLGWALRRPRQADRAEGALRPLLDWRLP</sequence>
<dbReference type="InterPro" id="IPR040690">
    <property type="entry name" value="FtsX_ECD"/>
</dbReference>
<comment type="caution">
    <text evidence="3">The sequence shown here is derived from an EMBL/GenBank/DDBJ whole genome shotgun (WGS) entry which is preliminary data.</text>
</comment>
<dbReference type="AlphaFoldDB" id="A0A5C6XCI9"/>
<reference evidence="3 4" key="1">
    <citation type="submission" date="2019-08" db="EMBL/GenBank/DDBJ databases">
        <title>Bradymonadales sp. TMQ4.</title>
        <authorList>
            <person name="Liang Q."/>
        </authorList>
    </citation>
    <scope>NUCLEOTIDE SEQUENCE [LARGE SCALE GENOMIC DNA]</scope>
    <source>
        <strain evidence="3 4">TMQ4</strain>
    </source>
</reference>
<evidence type="ECO:0000256" key="1">
    <source>
        <dbReference type="SAM" id="Phobius"/>
    </source>
</evidence>
<dbReference type="InterPro" id="IPR004513">
    <property type="entry name" value="FtsX"/>
</dbReference>